<accession>A0A1C7LVS3</accession>
<gene>
    <name evidence="2" type="ORF">A0H81_11305</name>
</gene>
<feature type="region of interest" description="Disordered" evidence="1">
    <location>
        <begin position="518"/>
        <end position="546"/>
    </location>
</feature>
<feature type="compositionally biased region" description="Basic residues" evidence="1">
    <location>
        <begin position="529"/>
        <end position="546"/>
    </location>
</feature>
<comment type="caution">
    <text evidence="2">The sequence shown here is derived from an EMBL/GenBank/DDBJ whole genome shotgun (WGS) entry which is preliminary data.</text>
</comment>
<evidence type="ECO:0000313" key="3">
    <source>
        <dbReference type="Proteomes" id="UP000092993"/>
    </source>
</evidence>
<organism evidence="2 3">
    <name type="scientific">Grifola frondosa</name>
    <name type="common">Maitake</name>
    <name type="synonym">Polyporus frondosus</name>
    <dbReference type="NCBI Taxonomy" id="5627"/>
    <lineage>
        <taxon>Eukaryota</taxon>
        <taxon>Fungi</taxon>
        <taxon>Dikarya</taxon>
        <taxon>Basidiomycota</taxon>
        <taxon>Agaricomycotina</taxon>
        <taxon>Agaricomycetes</taxon>
        <taxon>Polyporales</taxon>
        <taxon>Grifolaceae</taxon>
        <taxon>Grifola</taxon>
    </lineage>
</organism>
<dbReference type="AlphaFoldDB" id="A0A1C7LVS3"/>
<evidence type="ECO:0000256" key="1">
    <source>
        <dbReference type="SAM" id="MobiDB-lite"/>
    </source>
</evidence>
<name>A0A1C7LVS3_GRIFR</name>
<evidence type="ECO:0000313" key="2">
    <source>
        <dbReference type="EMBL" id="OBZ68752.1"/>
    </source>
</evidence>
<feature type="region of interest" description="Disordered" evidence="1">
    <location>
        <begin position="414"/>
        <end position="457"/>
    </location>
</feature>
<keyword evidence="3" id="KW-1185">Reference proteome</keyword>
<sequence>MKKMIDGFMTPLPGCSLYKLTLERASPEETRSIDEINGYFQCRRQKVERTHYAHVIRHFRVSAQCGKVVQTYPPPQIVSRLQPPTSHPPQLRIISPLYPLVYLYHIIIMRYAVVTHGPQPYLPIRAPKPLIPPESFARILQGDWEVSDSWKSSKHVPSRYSRQRSLLEASFAAMFEGDWEGLPHLQGSSSVPSLPIYEPKPSQPLESFQAILEGDWELSGHMPIQASEKLSCTNQLVSPPHTSKSSALINCSVFPQDLHINNLPNTISATTDWSLTPQPRQSDLPSSLICDIPGLDLDFLDDGFSVSDARVPRKSLLFPGEDDIILVAKVDHKADLARRVHSGEDARAGVEASRNEGRRGVNCLFSEPREQTPCVAKSISLSTTSTTYLSHRVKPPPPLDLAAVRRALEAEKQAGNVYWKSPESSEDEGDAGEKSERSRARGATAQSPQDGSSRECAISVSATPSPEVATPPPTVNAPVPSVAIHRRGSEAADGLFGQSIHDIAYSSFYACLDRLSQSRKPASKDAGNRKKGARAKKRRRTLKNEP</sequence>
<dbReference type="Proteomes" id="UP000092993">
    <property type="component" value="Unassembled WGS sequence"/>
</dbReference>
<protein>
    <submittedName>
        <fullName evidence="2">Uncharacterized protein</fullName>
    </submittedName>
</protein>
<reference evidence="2 3" key="1">
    <citation type="submission" date="2016-03" db="EMBL/GenBank/DDBJ databases">
        <title>Whole genome sequencing of Grifola frondosa 9006-11.</title>
        <authorList>
            <person name="Min B."/>
            <person name="Park H."/>
            <person name="Kim J.-G."/>
            <person name="Cho H."/>
            <person name="Oh Y.-L."/>
            <person name="Kong W.-S."/>
            <person name="Choi I.-G."/>
        </authorList>
    </citation>
    <scope>NUCLEOTIDE SEQUENCE [LARGE SCALE GENOMIC DNA]</scope>
    <source>
        <strain evidence="2 3">9006-11</strain>
    </source>
</reference>
<dbReference type="EMBL" id="LUGG01000019">
    <property type="protein sequence ID" value="OBZ68752.1"/>
    <property type="molecule type" value="Genomic_DNA"/>
</dbReference>
<proteinExistence type="predicted"/>